<dbReference type="Gene3D" id="3.30.200.20">
    <property type="entry name" value="Phosphorylase Kinase, domain 1"/>
    <property type="match status" value="1"/>
</dbReference>
<dbReference type="InterPro" id="IPR011009">
    <property type="entry name" value="Kinase-like_dom_sf"/>
</dbReference>
<dbReference type="EMBL" id="WRPM01000007">
    <property type="protein sequence ID" value="MVT24971.1"/>
    <property type="molecule type" value="Genomic_DNA"/>
</dbReference>
<organism evidence="2 3">
    <name type="scientific">Nesterenkonia alkaliphila</name>
    <dbReference type="NCBI Taxonomy" id="1463631"/>
    <lineage>
        <taxon>Bacteria</taxon>
        <taxon>Bacillati</taxon>
        <taxon>Actinomycetota</taxon>
        <taxon>Actinomycetes</taxon>
        <taxon>Micrococcales</taxon>
        <taxon>Micrococcaceae</taxon>
        <taxon>Nesterenkonia</taxon>
    </lineage>
</organism>
<dbReference type="AlphaFoldDB" id="A0A7K1UFV8"/>
<protein>
    <submittedName>
        <fullName evidence="2">Phosphotransferase</fullName>
    </submittedName>
</protein>
<accession>A0A7K1UFV8</accession>
<dbReference type="RefSeq" id="WP_157320555.1">
    <property type="nucleotide sequence ID" value="NZ_BMFX01000009.1"/>
</dbReference>
<evidence type="ECO:0000313" key="2">
    <source>
        <dbReference type="EMBL" id="MVT24971.1"/>
    </source>
</evidence>
<keyword evidence="2" id="KW-0808">Transferase</keyword>
<dbReference type="SUPFAM" id="SSF56112">
    <property type="entry name" value="Protein kinase-like (PK-like)"/>
    <property type="match status" value="1"/>
</dbReference>
<feature type="domain" description="Aminoglycoside phosphotransferase" evidence="1">
    <location>
        <begin position="44"/>
        <end position="269"/>
    </location>
</feature>
<dbReference type="CDD" id="cd05154">
    <property type="entry name" value="ACAD10_11_N-like"/>
    <property type="match status" value="1"/>
</dbReference>
<dbReference type="Proteomes" id="UP000460157">
    <property type="component" value="Unassembled WGS sequence"/>
</dbReference>
<dbReference type="Pfam" id="PF01636">
    <property type="entry name" value="APH"/>
    <property type="match status" value="1"/>
</dbReference>
<reference evidence="2 3" key="1">
    <citation type="submission" date="2019-12" db="EMBL/GenBank/DDBJ databases">
        <title>Nesterenkonia muleiensis sp. nov., a novel actinobacterium isolated from sap of Populus euphratica.</title>
        <authorList>
            <person name="Wang R."/>
        </authorList>
    </citation>
    <scope>NUCLEOTIDE SEQUENCE [LARGE SCALE GENOMIC DNA]</scope>
    <source>
        <strain evidence="2 3">F10</strain>
    </source>
</reference>
<dbReference type="OrthoDB" id="3806873at2"/>
<dbReference type="PANTHER" id="PTHR47829">
    <property type="entry name" value="HYDROLASE, PUTATIVE (AFU_ORTHOLOGUE AFUA_1G12880)-RELATED"/>
    <property type="match status" value="1"/>
</dbReference>
<dbReference type="Gene3D" id="3.90.1200.10">
    <property type="match status" value="1"/>
</dbReference>
<dbReference type="InterPro" id="IPR052898">
    <property type="entry name" value="ACAD10-like"/>
</dbReference>
<sequence length="368" mass="41362">MSAEIVQSTHEARQLQMPPLLIVEEVQKFLDAHGLGTGELEVFRVGEGQSNVTFRILRQGTDLVLRRGPRPPLPKSTHDMLREARVQQALAGHSFPVPRIRAVCEDQSLLGVPFYVMDYIPGDVITDSLAPAYGTPESRRQLSSAMVETLQQLHSVDVSHPEVAALGRPEGYLQRQVDRFAQLWPMNTRREIRLVDELSRWLRDHLPTTQRHTVIHGDFRMGNLMYSPPQPGKTSLPRVEAVLDWEMATLGDPLADLGYLTATYAQAGEPGTVLELTSVTRQEGFHSRDELVEAYAGQSSLDLDALPWYQTMALWKAAIFCEAMYTRWLKGERPGDSFAQSLERGIPELLEQALNYSRKFRVKTGSGC</sequence>
<gene>
    <name evidence="2" type="ORF">GNZ21_01095</name>
</gene>
<dbReference type="InterPro" id="IPR041726">
    <property type="entry name" value="ACAD10_11_N"/>
</dbReference>
<dbReference type="PANTHER" id="PTHR47829:SF1">
    <property type="entry name" value="HAD FAMILY PHOSPHATASE"/>
    <property type="match status" value="1"/>
</dbReference>
<dbReference type="InterPro" id="IPR002575">
    <property type="entry name" value="Aminoglycoside_PTrfase"/>
</dbReference>
<name>A0A7K1UFV8_9MICC</name>
<dbReference type="GO" id="GO:0016740">
    <property type="term" value="F:transferase activity"/>
    <property type="evidence" value="ECO:0007669"/>
    <property type="project" value="UniProtKB-KW"/>
</dbReference>
<keyword evidence="3" id="KW-1185">Reference proteome</keyword>
<comment type="caution">
    <text evidence="2">The sequence shown here is derived from an EMBL/GenBank/DDBJ whole genome shotgun (WGS) entry which is preliminary data.</text>
</comment>
<proteinExistence type="predicted"/>
<evidence type="ECO:0000259" key="1">
    <source>
        <dbReference type="Pfam" id="PF01636"/>
    </source>
</evidence>
<evidence type="ECO:0000313" key="3">
    <source>
        <dbReference type="Proteomes" id="UP000460157"/>
    </source>
</evidence>